<protein>
    <submittedName>
        <fullName evidence="2">ATP-grasp ribosomal peptide maturase, SAV_5884 family protein</fullName>
    </submittedName>
</protein>
<evidence type="ECO:0000313" key="3">
    <source>
        <dbReference type="Proteomes" id="UP000003779"/>
    </source>
</evidence>
<reference evidence="3" key="2">
    <citation type="submission" date="2012-08" db="EMBL/GenBank/DDBJ databases">
        <title>Whole-genome sequence of Nocardiopsis alba strain ATCC BAA-2165 associated with honeybees.</title>
        <authorList>
            <person name="Qiao J."/>
            <person name="Chen L."/>
            <person name="Li Y."/>
            <person name="Wang J."/>
            <person name="Zhang W."/>
            <person name="Chen S."/>
        </authorList>
    </citation>
    <scope>NUCLEOTIDE SEQUENCE [LARGE SCALE GENOMIC DNA]</scope>
    <source>
        <strain evidence="3">ATCC BAA-2165 / BE74</strain>
    </source>
</reference>
<evidence type="ECO:0000259" key="1">
    <source>
        <dbReference type="Pfam" id="PF21068"/>
    </source>
</evidence>
<dbReference type="Pfam" id="PF21068">
    <property type="entry name" value="ATPgraspMvdD"/>
    <property type="match status" value="1"/>
</dbReference>
<sequence>MTVVVLTQRFDPTADLVIRELHRREVPVFRCDPGDFPEQIALCAHLSSTGTVTGTLRQGVREVSLTEITSVYHRRPSPHRAHRHLNESERRWSEREAAAGFHGALSALDRFWLNHPDDNRIAAHKPRQLAQAARAGLSVPESLITNTTHAAHTFALAQGKTVYKPMTGGPEPDGSGQVRKALYTTVVEPEEIGPGVERTAHLFQVWVDKAYEVRLTVVGEELFAARIDARGEAARTDWRSDYGSLSYAPIEAPCSVRGAVLRLMCALGLTYGALDFVVTPDGEWVFLELNPNGQWGWIELATGLPIASAIATRLSKEHT</sequence>
<name>J7L6M4_NOCAA</name>
<dbReference type="STRING" id="1205910.B005_0319"/>
<dbReference type="SUPFAM" id="SSF56059">
    <property type="entry name" value="Glutathione synthetase ATP-binding domain-like"/>
    <property type="match status" value="1"/>
</dbReference>
<reference evidence="2 3" key="1">
    <citation type="journal article" date="2012" name="J. Bacteriol.">
        <title>Whole-Genome Sequence of Nocardiopsis alba Strain ATCC BAA-2165, Associated with Honeybees.</title>
        <authorList>
            <person name="Qiao J."/>
            <person name="Chen L."/>
            <person name="Li Y."/>
            <person name="Wang J."/>
            <person name="Zhang W."/>
            <person name="Chen S."/>
        </authorList>
    </citation>
    <scope>NUCLEOTIDE SEQUENCE [LARGE SCALE GENOMIC DNA]</scope>
    <source>
        <strain evidence="3">ATCC BAA-2165 / BE74</strain>
    </source>
</reference>
<dbReference type="PANTHER" id="PTHR21621">
    <property type="entry name" value="RIBOSOMAL PROTEIN S6 MODIFICATION PROTEIN"/>
    <property type="match status" value="1"/>
</dbReference>
<dbReference type="OrthoDB" id="9794735at2"/>
<evidence type="ECO:0000313" key="2">
    <source>
        <dbReference type="EMBL" id="AFR06092.1"/>
    </source>
</evidence>
<dbReference type="eggNOG" id="COG0189">
    <property type="taxonomic scope" value="Bacteria"/>
</dbReference>
<gene>
    <name evidence="2" type="primary">tgmB</name>
    <name evidence="2" type="ordered locus">B005_0319</name>
</gene>
<dbReference type="PATRIC" id="fig|1205910.3.peg.298"/>
<dbReference type="NCBIfam" id="TIGR04187">
    <property type="entry name" value="GRASP_SAV_5884"/>
    <property type="match status" value="1"/>
</dbReference>
<dbReference type="Gene3D" id="3.30.470.20">
    <property type="entry name" value="ATP-grasp fold, B domain"/>
    <property type="match status" value="1"/>
</dbReference>
<dbReference type="GO" id="GO:0005737">
    <property type="term" value="C:cytoplasm"/>
    <property type="evidence" value="ECO:0007669"/>
    <property type="project" value="TreeGrafter"/>
</dbReference>
<dbReference type="HOGENOM" id="CLU_055286_2_0_11"/>
<accession>J7L6M4</accession>
<feature type="domain" description="MvdD-like pre-ATP grasp" evidence="1">
    <location>
        <begin position="5"/>
        <end position="117"/>
    </location>
</feature>
<organism evidence="2 3">
    <name type="scientific">Nocardiopsis alba (strain ATCC BAA-2165 / BE74)</name>
    <dbReference type="NCBI Taxonomy" id="1205910"/>
    <lineage>
        <taxon>Bacteria</taxon>
        <taxon>Bacillati</taxon>
        <taxon>Actinomycetota</taxon>
        <taxon>Actinomycetes</taxon>
        <taxon>Streptosporangiales</taxon>
        <taxon>Nocardiopsidaceae</taxon>
        <taxon>Nocardiopsis</taxon>
    </lineage>
</organism>
<dbReference type="Proteomes" id="UP000003779">
    <property type="component" value="Chromosome"/>
</dbReference>
<proteinExistence type="predicted"/>
<dbReference type="GO" id="GO:0009432">
    <property type="term" value="P:SOS response"/>
    <property type="evidence" value="ECO:0007669"/>
    <property type="project" value="TreeGrafter"/>
</dbReference>
<dbReference type="EMBL" id="CP003788">
    <property type="protein sequence ID" value="AFR06092.1"/>
    <property type="molecule type" value="Genomic_DNA"/>
</dbReference>
<dbReference type="GO" id="GO:0018169">
    <property type="term" value="F:ribosomal S6-glutamic acid ligase activity"/>
    <property type="evidence" value="ECO:0007669"/>
    <property type="project" value="TreeGrafter"/>
</dbReference>
<dbReference type="RefSeq" id="WP_014908559.1">
    <property type="nucleotide sequence ID" value="NC_018524.1"/>
</dbReference>
<dbReference type="AlphaFoldDB" id="J7L6M4"/>
<dbReference type="KEGG" id="nal:B005_0319"/>
<dbReference type="PANTHER" id="PTHR21621:SF0">
    <property type="entry name" value="BETA-CITRYLGLUTAMATE SYNTHASE B-RELATED"/>
    <property type="match status" value="1"/>
</dbReference>
<dbReference type="InterPro" id="IPR026449">
    <property type="entry name" value="GRASP_SAV_5884"/>
</dbReference>
<dbReference type="InterPro" id="IPR048936">
    <property type="entry name" value="MvdD-like_ATPgrasp"/>
</dbReference>